<sequence length="317" mass="35724">MSKRNFMFFIALVTALAALLFAGYGGHGINNGSTVGEIKAPKEVDNILRKACYDCHSNDTKLAWFDRLPIISIAVRKDVEEGRRHLNFSAWESLSPTARKAKLWDVYNVIRAGRMPPISYLQTHSKAIITTADRQILKTYIDGLIIKQLADSTALETTLSQYNSWIKSKAVSRRVSPNGIAHMPAYKTWQVMSATSRFDNGTIRILYANPIASQAIQNKNINPWPKGSVIVKAMWQKLEDKEGQVRPGKFINLQYMVKDKRKYSSTGGWGFARFDGPQLKPYGDVLILATECIDCHKTVEQNDFVFNLSTKQSSEKL</sequence>
<dbReference type="STRING" id="407022.SAMN05661044_05483"/>
<organism evidence="2 3">
    <name type="scientific">Olivibacter domesticus</name>
    <name type="common">Pseudosphingobacterium domesticum</name>
    <dbReference type="NCBI Taxonomy" id="407022"/>
    <lineage>
        <taxon>Bacteria</taxon>
        <taxon>Pseudomonadati</taxon>
        <taxon>Bacteroidota</taxon>
        <taxon>Sphingobacteriia</taxon>
        <taxon>Sphingobacteriales</taxon>
        <taxon>Sphingobacteriaceae</taxon>
        <taxon>Olivibacter</taxon>
    </lineage>
</organism>
<gene>
    <name evidence="2" type="ORF">SAMN05661044_05483</name>
</gene>
<evidence type="ECO:0000259" key="1">
    <source>
        <dbReference type="SMART" id="SM01235"/>
    </source>
</evidence>
<dbReference type="InterPro" id="IPR032033">
    <property type="entry name" value="Cytochrome_P460"/>
</dbReference>
<dbReference type="AlphaFoldDB" id="A0A1H7ZBV9"/>
<proteinExistence type="predicted"/>
<dbReference type="Gene3D" id="3.50.70.20">
    <property type="entry name" value="Cytochrome P460"/>
    <property type="match status" value="1"/>
</dbReference>
<dbReference type="EMBL" id="FOAF01000016">
    <property type="protein sequence ID" value="SEM55796.1"/>
    <property type="molecule type" value="Genomic_DNA"/>
</dbReference>
<protein>
    <submittedName>
        <fullName evidence="2">Cytochrome P460</fullName>
    </submittedName>
</protein>
<dbReference type="InterPro" id="IPR038142">
    <property type="entry name" value="Cytochrome_P460_sp"/>
</dbReference>
<keyword evidence="3" id="KW-1185">Reference proteome</keyword>
<dbReference type="RefSeq" id="WP_093332798.1">
    <property type="nucleotide sequence ID" value="NZ_FOAF01000016.1"/>
</dbReference>
<dbReference type="InterPro" id="IPR025992">
    <property type="entry name" value="Haem-bd"/>
</dbReference>
<dbReference type="Pfam" id="PF16694">
    <property type="entry name" value="Cytochrome_P460"/>
    <property type="match status" value="1"/>
</dbReference>
<feature type="domain" description="Haem-binding" evidence="1">
    <location>
        <begin position="13"/>
        <end position="145"/>
    </location>
</feature>
<dbReference type="Pfam" id="PF14376">
    <property type="entry name" value="Haem_bd"/>
    <property type="match status" value="1"/>
</dbReference>
<dbReference type="OrthoDB" id="196738at2"/>
<evidence type="ECO:0000313" key="2">
    <source>
        <dbReference type="EMBL" id="SEM55796.1"/>
    </source>
</evidence>
<dbReference type="SMART" id="SM01235">
    <property type="entry name" value="Haem_bd"/>
    <property type="match status" value="1"/>
</dbReference>
<dbReference type="CDD" id="cd20753">
    <property type="entry name" value="cyt_P460_Mc-like"/>
    <property type="match status" value="1"/>
</dbReference>
<evidence type="ECO:0000313" key="3">
    <source>
        <dbReference type="Proteomes" id="UP000199421"/>
    </source>
</evidence>
<accession>A0A1H7ZBV9</accession>
<name>A0A1H7ZBV9_OLID1</name>
<reference evidence="3" key="1">
    <citation type="submission" date="2016-10" db="EMBL/GenBank/DDBJ databases">
        <authorList>
            <person name="Varghese N."/>
            <person name="Submissions S."/>
        </authorList>
    </citation>
    <scope>NUCLEOTIDE SEQUENCE [LARGE SCALE GENOMIC DNA]</scope>
    <source>
        <strain evidence="3">DSM 18733</strain>
    </source>
</reference>
<dbReference type="Proteomes" id="UP000199421">
    <property type="component" value="Unassembled WGS sequence"/>
</dbReference>